<gene>
    <name evidence="2" type="ORF">AGLY_007571</name>
</gene>
<protein>
    <submittedName>
        <fullName evidence="2">Uncharacterized protein</fullName>
    </submittedName>
</protein>
<comment type="caution">
    <text evidence="2">The sequence shown here is derived from an EMBL/GenBank/DDBJ whole genome shotgun (WGS) entry which is preliminary data.</text>
</comment>
<evidence type="ECO:0000313" key="2">
    <source>
        <dbReference type="EMBL" id="KAE9535670.1"/>
    </source>
</evidence>
<name>A0A6G0TPN4_APHGL</name>
<proteinExistence type="predicted"/>
<accession>A0A6G0TPN4</accession>
<keyword evidence="3" id="KW-1185">Reference proteome</keyword>
<feature type="signal peptide" evidence="1">
    <location>
        <begin position="1"/>
        <end position="19"/>
    </location>
</feature>
<dbReference type="AlphaFoldDB" id="A0A6G0TPN4"/>
<keyword evidence="1" id="KW-0732">Signal</keyword>
<evidence type="ECO:0000313" key="3">
    <source>
        <dbReference type="Proteomes" id="UP000475862"/>
    </source>
</evidence>
<organism evidence="2 3">
    <name type="scientific">Aphis glycines</name>
    <name type="common">Soybean aphid</name>
    <dbReference type="NCBI Taxonomy" id="307491"/>
    <lineage>
        <taxon>Eukaryota</taxon>
        <taxon>Metazoa</taxon>
        <taxon>Ecdysozoa</taxon>
        <taxon>Arthropoda</taxon>
        <taxon>Hexapoda</taxon>
        <taxon>Insecta</taxon>
        <taxon>Pterygota</taxon>
        <taxon>Neoptera</taxon>
        <taxon>Paraneoptera</taxon>
        <taxon>Hemiptera</taxon>
        <taxon>Sternorrhyncha</taxon>
        <taxon>Aphidomorpha</taxon>
        <taxon>Aphidoidea</taxon>
        <taxon>Aphididae</taxon>
        <taxon>Aphidini</taxon>
        <taxon>Aphis</taxon>
        <taxon>Aphis</taxon>
    </lineage>
</organism>
<evidence type="ECO:0000256" key="1">
    <source>
        <dbReference type="SAM" id="SignalP"/>
    </source>
</evidence>
<dbReference type="Proteomes" id="UP000475862">
    <property type="component" value="Unassembled WGS sequence"/>
</dbReference>
<feature type="chain" id="PRO_5026235540" evidence="1">
    <location>
        <begin position="20"/>
        <end position="258"/>
    </location>
</feature>
<feature type="non-terminal residue" evidence="2">
    <location>
        <position position="258"/>
    </location>
</feature>
<dbReference type="EMBL" id="VYZN01000025">
    <property type="protein sequence ID" value="KAE9535670.1"/>
    <property type="molecule type" value="Genomic_DNA"/>
</dbReference>
<reference evidence="2 3" key="1">
    <citation type="submission" date="2019-08" db="EMBL/GenBank/DDBJ databases">
        <title>The genome of the soybean aphid Biotype 1, its phylome, world population structure and adaptation to the North American continent.</title>
        <authorList>
            <person name="Giordano R."/>
            <person name="Donthu R.K."/>
            <person name="Hernandez A.G."/>
            <person name="Wright C.L."/>
            <person name="Zimin A.V."/>
        </authorList>
    </citation>
    <scope>NUCLEOTIDE SEQUENCE [LARGE SCALE GENOMIC DNA]</scope>
    <source>
        <tissue evidence="2">Whole aphids</tissue>
    </source>
</reference>
<sequence length="258" mass="30051">MYYILSFFVVAYLLWLSSMRKQSIFEFDIILSCYYLNQNVFELLTDLIEGIFCPNFLLYDENSPHVKGLELEETILYDVSYLIGVGTHAPHETNAGGRYDTRWTVKVVDPPGDSHRQDCLRTETNYHQILVACRTPHPQLFFRRNSMHTNALPTFKFDISWLIFNISCKAIILMLTAFLNCSSNLTVAAELLYVYFIFQNVHESTMNQLLLSTYMRCDNTARCFERSCGDRSIDHHCVLSTTDVLNLETRNQNLYKNK</sequence>